<evidence type="ECO:0000256" key="3">
    <source>
        <dbReference type="ARBA" id="ARBA00023306"/>
    </source>
</evidence>
<dbReference type="OrthoDB" id="5590282at2759"/>
<keyword evidence="3" id="KW-0131">Cell cycle</keyword>
<dbReference type="PROSITE" id="PS00292">
    <property type="entry name" value="CYCLINS"/>
    <property type="match status" value="1"/>
</dbReference>
<reference evidence="8" key="1">
    <citation type="submission" date="2020-10" db="EMBL/GenBank/DDBJ databases">
        <authorList>
            <person name="Kikuchi T."/>
        </authorList>
    </citation>
    <scope>NUCLEOTIDE SEQUENCE</scope>
    <source>
        <strain evidence="8">NKZ352</strain>
    </source>
</reference>
<dbReference type="InterPro" id="IPR006671">
    <property type="entry name" value="Cyclin_N"/>
</dbReference>
<dbReference type="EMBL" id="CAJGYM010000014">
    <property type="protein sequence ID" value="CAD6190215.1"/>
    <property type="molecule type" value="Genomic_DNA"/>
</dbReference>
<evidence type="ECO:0008006" key="10">
    <source>
        <dbReference type="Google" id="ProtNLM"/>
    </source>
</evidence>
<comment type="similarity">
    <text evidence="4">Belongs to the cyclin family.</text>
</comment>
<proteinExistence type="inferred from homology"/>
<dbReference type="GO" id="GO:0051301">
    <property type="term" value="P:cell division"/>
    <property type="evidence" value="ECO:0007669"/>
    <property type="project" value="UniProtKB-KW"/>
</dbReference>
<feature type="domain" description="Cyclin C-terminal" evidence="7">
    <location>
        <begin position="213"/>
        <end position="343"/>
    </location>
</feature>
<dbReference type="InterPro" id="IPR013763">
    <property type="entry name" value="Cyclin-like_dom"/>
</dbReference>
<dbReference type="GO" id="GO:0044772">
    <property type="term" value="P:mitotic cell cycle phase transition"/>
    <property type="evidence" value="ECO:0007669"/>
    <property type="project" value="InterPro"/>
</dbReference>
<dbReference type="Pfam" id="PF00134">
    <property type="entry name" value="Cyclin_N"/>
    <property type="match status" value="1"/>
</dbReference>
<protein>
    <recommendedName>
        <fullName evidence="10">Cyclin N-terminal domain-containing protein</fullName>
    </recommendedName>
</protein>
<evidence type="ECO:0000259" key="7">
    <source>
        <dbReference type="SMART" id="SM01332"/>
    </source>
</evidence>
<dbReference type="FunFam" id="1.10.472.10:FF:000001">
    <property type="entry name" value="G2/mitotic-specific cyclin"/>
    <property type="match status" value="1"/>
</dbReference>
<evidence type="ECO:0000313" key="8">
    <source>
        <dbReference type="EMBL" id="CAD6190215.1"/>
    </source>
</evidence>
<evidence type="ECO:0000256" key="5">
    <source>
        <dbReference type="SAM" id="MobiDB-lite"/>
    </source>
</evidence>
<evidence type="ECO:0000256" key="1">
    <source>
        <dbReference type="ARBA" id="ARBA00022618"/>
    </source>
</evidence>
<sequence>MQARRTRTSQPIAQAARFQRPVQKENSEPLRSLTTRQNGVQLNRVIGRNEKQAQIAVIRPIEKETILRPDIKGSDRELLCADFHDQSYQYLLRRENFFQISPDFLAGCEVTPKMRSILVDWLVQVSSRFQLVQETLHLTVYILDRMLATKTIGKDELQLVGITAMLVAAKFEEIFSPDMGDYEFITDNTYNRKQIIRMELRVLDTIGFQLTRPCSLQFLRWFSRELQAEGIINDEDYNYVHVMAKYLGEVALLDASMTHIKPSRIAIAGIVIGLKLRAVDIEISERLLFKAMQMVKVSIEEVKAVVGMLAFVALKPTYRSRLVAIKQKFASSRLHSVSSWSEEMMKVAEETTRI</sequence>
<dbReference type="InterPro" id="IPR046965">
    <property type="entry name" value="Cyclin_A/B-like"/>
</dbReference>
<dbReference type="PIRSF" id="PIRSF001771">
    <property type="entry name" value="Cyclin_A_B_D_E"/>
    <property type="match status" value="1"/>
</dbReference>
<dbReference type="CDD" id="cd20507">
    <property type="entry name" value="CYCLIN_CCNB1-like_rpt1"/>
    <property type="match status" value="1"/>
</dbReference>
<evidence type="ECO:0000259" key="6">
    <source>
        <dbReference type="SMART" id="SM00385"/>
    </source>
</evidence>
<dbReference type="Pfam" id="PF02984">
    <property type="entry name" value="Cyclin_C"/>
    <property type="match status" value="1"/>
</dbReference>
<dbReference type="AlphaFoldDB" id="A0A8S1H3W6"/>
<dbReference type="SMART" id="SM01332">
    <property type="entry name" value="Cyclin_C"/>
    <property type="match status" value="1"/>
</dbReference>
<evidence type="ECO:0000256" key="2">
    <source>
        <dbReference type="ARBA" id="ARBA00023127"/>
    </source>
</evidence>
<organism evidence="8 9">
    <name type="scientific">Caenorhabditis auriculariae</name>
    <dbReference type="NCBI Taxonomy" id="2777116"/>
    <lineage>
        <taxon>Eukaryota</taxon>
        <taxon>Metazoa</taxon>
        <taxon>Ecdysozoa</taxon>
        <taxon>Nematoda</taxon>
        <taxon>Chromadorea</taxon>
        <taxon>Rhabditida</taxon>
        <taxon>Rhabditina</taxon>
        <taxon>Rhabditomorpha</taxon>
        <taxon>Rhabditoidea</taxon>
        <taxon>Rhabditidae</taxon>
        <taxon>Peloderinae</taxon>
        <taxon>Caenorhabditis</taxon>
    </lineage>
</organism>
<feature type="region of interest" description="Disordered" evidence="5">
    <location>
        <begin position="1"/>
        <end position="32"/>
    </location>
</feature>
<dbReference type="InterPro" id="IPR048258">
    <property type="entry name" value="Cyclins_cyclin-box"/>
</dbReference>
<dbReference type="SUPFAM" id="SSF47954">
    <property type="entry name" value="Cyclin-like"/>
    <property type="match status" value="2"/>
</dbReference>
<keyword evidence="1" id="KW-0132">Cell division</keyword>
<keyword evidence="2 4" id="KW-0195">Cyclin</keyword>
<dbReference type="InterPro" id="IPR039361">
    <property type="entry name" value="Cyclin"/>
</dbReference>
<feature type="domain" description="Cyclin-like" evidence="6">
    <location>
        <begin position="217"/>
        <end position="311"/>
    </location>
</feature>
<feature type="domain" description="Cyclin-like" evidence="6">
    <location>
        <begin position="120"/>
        <end position="204"/>
    </location>
</feature>
<dbReference type="InterPro" id="IPR004367">
    <property type="entry name" value="Cyclin_C-dom"/>
</dbReference>
<evidence type="ECO:0000313" key="9">
    <source>
        <dbReference type="Proteomes" id="UP000835052"/>
    </source>
</evidence>
<keyword evidence="9" id="KW-1185">Reference proteome</keyword>
<dbReference type="InterPro" id="IPR036915">
    <property type="entry name" value="Cyclin-like_sf"/>
</dbReference>
<dbReference type="Proteomes" id="UP000835052">
    <property type="component" value="Unassembled WGS sequence"/>
</dbReference>
<dbReference type="GO" id="GO:0016538">
    <property type="term" value="F:cyclin-dependent protein serine/threonine kinase regulator activity"/>
    <property type="evidence" value="ECO:0007669"/>
    <property type="project" value="InterPro"/>
</dbReference>
<comment type="caution">
    <text evidence="8">The sequence shown here is derived from an EMBL/GenBank/DDBJ whole genome shotgun (WGS) entry which is preliminary data.</text>
</comment>
<accession>A0A8S1H3W6</accession>
<name>A0A8S1H3W6_9PELO</name>
<dbReference type="Gene3D" id="1.10.472.10">
    <property type="entry name" value="Cyclin-like"/>
    <property type="match status" value="2"/>
</dbReference>
<evidence type="ECO:0000256" key="4">
    <source>
        <dbReference type="RuleBase" id="RU000383"/>
    </source>
</evidence>
<gene>
    <name evidence="8" type="ORF">CAUJ_LOCUS6134</name>
</gene>
<dbReference type="SMART" id="SM00385">
    <property type="entry name" value="CYCLIN"/>
    <property type="match status" value="2"/>
</dbReference>
<dbReference type="PANTHER" id="PTHR10177">
    <property type="entry name" value="CYCLINS"/>
    <property type="match status" value="1"/>
</dbReference>